<dbReference type="InterPro" id="IPR027375">
    <property type="entry name" value="DKNYY"/>
</dbReference>
<proteinExistence type="predicted"/>
<evidence type="ECO:0000313" key="2">
    <source>
        <dbReference type="Proteomes" id="UP001500353"/>
    </source>
</evidence>
<comment type="caution">
    <text evidence="1">The sequence shown here is derived from an EMBL/GenBank/DDBJ whole genome shotgun (WGS) entry which is preliminary data.</text>
</comment>
<dbReference type="Pfam" id="PF13644">
    <property type="entry name" value="DKNYY"/>
    <property type="match status" value="1"/>
</dbReference>
<evidence type="ECO:0000313" key="1">
    <source>
        <dbReference type="EMBL" id="GAA5083043.1"/>
    </source>
</evidence>
<dbReference type="RefSeq" id="WP_345199626.1">
    <property type="nucleotide sequence ID" value="NZ_BAABHX010000001.1"/>
</dbReference>
<evidence type="ECO:0008006" key="3">
    <source>
        <dbReference type="Google" id="ProtNLM"/>
    </source>
</evidence>
<accession>A0ABP9LPU8</accession>
<protein>
    <recommendedName>
        <fullName evidence="3">LPS export ABC transporter periplasmic protein LptC</fullName>
    </recommendedName>
</protein>
<dbReference type="Proteomes" id="UP001500353">
    <property type="component" value="Unassembled WGS sequence"/>
</dbReference>
<reference evidence="2" key="1">
    <citation type="journal article" date="2019" name="Int. J. Syst. Evol. Microbiol.">
        <title>The Global Catalogue of Microorganisms (GCM) 10K type strain sequencing project: providing services to taxonomists for standard genome sequencing and annotation.</title>
        <authorList>
            <consortium name="The Broad Institute Genomics Platform"/>
            <consortium name="The Broad Institute Genome Sequencing Center for Infectious Disease"/>
            <person name="Wu L."/>
            <person name="Ma J."/>
        </authorList>
    </citation>
    <scope>NUCLEOTIDE SEQUENCE [LARGE SCALE GENOMIC DNA]</scope>
    <source>
        <strain evidence="2">JCM 18019</strain>
    </source>
</reference>
<organism evidence="1 2">
    <name type="scientific">Chryseobacterium ginsengisoli</name>
    <dbReference type="NCBI Taxonomy" id="363853"/>
    <lineage>
        <taxon>Bacteria</taxon>
        <taxon>Pseudomonadati</taxon>
        <taxon>Bacteroidota</taxon>
        <taxon>Flavobacteriia</taxon>
        <taxon>Flavobacteriales</taxon>
        <taxon>Weeksellaceae</taxon>
        <taxon>Chryseobacterium group</taxon>
        <taxon>Chryseobacterium</taxon>
    </lineage>
</organism>
<dbReference type="PROSITE" id="PS51257">
    <property type="entry name" value="PROKAR_LIPOPROTEIN"/>
    <property type="match status" value="1"/>
</dbReference>
<gene>
    <name evidence="1" type="ORF">GCM10023210_01110</name>
</gene>
<name>A0ABP9LPU8_9FLAO</name>
<dbReference type="EMBL" id="BAABHX010000001">
    <property type="protein sequence ID" value="GAA5083043.1"/>
    <property type="molecule type" value="Genomic_DNA"/>
</dbReference>
<sequence length="196" mass="23260">MKNNIIFFITFLLISCSKNENTIQIKEKSNNDVNQLSQKIEKHPAEYDLKDSVKLSYIKNDFYKNEYGFLYQKTLAQREFNGQLKDVEYFNGVIPQEIDPNTFQQIESSWFAKDHRNIYYYRPTSGGIQISKIENADVQTFHILKGNYKYALDKNNFYKESDKIKRFIPLKTEQIQDHRGKVIKLKMANSEMNLEE</sequence>
<keyword evidence="2" id="KW-1185">Reference proteome</keyword>